<dbReference type="GO" id="GO:0005789">
    <property type="term" value="C:endoplasmic reticulum membrane"/>
    <property type="evidence" value="ECO:0007669"/>
    <property type="project" value="TreeGrafter"/>
</dbReference>
<keyword evidence="4" id="KW-0472">Membrane</keyword>
<protein>
    <submittedName>
        <fullName evidence="6">Uncharacterized protein</fullName>
    </submittedName>
</protein>
<dbReference type="Proteomes" id="UP001054902">
    <property type="component" value="Unassembled WGS sequence"/>
</dbReference>
<dbReference type="InterPro" id="IPR019389">
    <property type="entry name" value="Selenoprotein_T"/>
</dbReference>
<organism evidence="6 7">
    <name type="scientific">Chaetoceros tenuissimus</name>
    <dbReference type="NCBI Taxonomy" id="426638"/>
    <lineage>
        <taxon>Eukaryota</taxon>
        <taxon>Sar</taxon>
        <taxon>Stramenopiles</taxon>
        <taxon>Ochrophyta</taxon>
        <taxon>Bacillariophyta</taxon>
        <taxon>Coscinodiscophyceae</taxon>
        <taxon>Chaetocerotophycidae</taxon>
        <taxon>Chaetocerotales</taxon>
        <taxon>Chaetocerotaceae</taxon>
        <taxon>Chaetoceros</taxon>
    </lineage>
</organism>
<sequence length="174" mass="19279">MARRSGKMVILLTLFSLFACLSNGIAFAQEADVAREPMKPRGAGEMAPETQDSTAGPNVRGNYPPPAFAIHAMNLLSYIHLLAIAFLFMGDKLWSFMPFVKSPPTWYNTVKQYPMQTFIFLFFVLPTFVQSFITTGAFEIALDGAVVFSKIQTGRFPTGPELIEIFQKAGIPTK</sequence>
<dbReference type="GO" id="GO:0004791">
    <property type="term" value="F:thioredoxin-disulfide reductase (NADPH) activity"/>
    <property type="evidence" value="ECO:0007669"/>
    <property type="project" value="TreeGrafter"/>
</dbReference>
<dbReference type="Pfam" id="PF10262">
    <property type="entry name" value="Rdx"/>
    <property type="match status" value="1"/>
</dbReference>
<dbReference type="GO" id="GO:0045454">
    <property type="term" value="P:cell redox homeostasis"/>
    <property type="evidence" value="ECO:0007669"/>
    <property type="project" value="TreeGrafter"/>
</dbReference>
<keyword evidence="4" id="KW-1133">Transmembrane helix</keyword>
<keyword evidence="2" id="KW-0676">Redox-active center</keyword>
<dbReference type="PANTHER" id="PTHR13544">
    <property type="entry name" value="SELENOPROTEIN T"/>
    <property type="match status" value="1"/>
</dbReference>
<dbReference type="PROSITE" id="PS51257">
    <property type="entry name" value="PROKAR_LIPOPROTEIN"/>
    <property type="match status" value="1"/>
</dbReference>
<dbReference type="AlphaFoldDB" id="A0AAD3H8V1"/>
<evidence type="ECO:0000256" key="1">
    <source>
        <dbReference type="ARBA" id="ARBA00022729"/>
    </source>
</evidence>
<proteinExistence type="predicted"/>
<name>A0AAD3H8V1_9STRA</name>
<feature type="chain" id="PRO_5042173580" evidence="5">
    <location>
        <begin position="25"/>
        <end position="174"/>
    </location>
</feature>
<evidence type="ECO:0000256" key="3">
    <source>
        <dbReference type="SAM" id="MobiDB-lite"/>
    </source>
</evidence>
<dbReference type="NCBIfam" id="TIGR02174">
    <property type="entry name" value="CXXU_selWTH"/>
    <property type="match status" value="1"/>
</dbReference>
<keyword evidence="4" id="KW-0812">Transmembrane</keyword>
<dbReference type="EMBL" id="BLLK01000047">
    <property type="protein sequence ID" value="GFH54680.1"/>
    <property type="molecule type" value="Genomic_DNA"/>
</dbReference>
<accession>A0AAD3H8V1</accession>
<dbReference type="Gene3D" id="3.40.30.10">
    <property type="entry name" value="Glutaredoxin"/>
    <property type="match status" value="1"/>
</dbReference>
<evidence type="ECO:0000256" key="2">
    <source>
        <dbReference type="ARBA" id="ARBA00023284"/>
    </source>
</evidence>
<evidence type="ECO:0000256" key="4">
    <source>
        <dbReference type="SAM" id="Phobius"/>
    </source>
</evidence>
<keyword evidence="1 5" id="KW-0732">Signal</keyword>
<comment type="caution">
    <text evidence="6">The sequence shown here is derived from an EMBL/GenBank/DDBJ whole genome shotgun (WGS) entry which is preliminary data.</text>
</comment>
<reference evidence="6 7" key="1">
    <citation type="journal article" date="2021" name="Sci. Rep.">
        <title>The genome of the diatom Chaetoceros tenuissimus carries an ancient integrated fragment of an extant virus.</title>
        <authorList>
            <person name="Hongo Y."/>
            <person name="Kimura K."/>
            <person name="Takaki Y."/>
            <person name="Yoshida Y."/>
            <person name="Baba S."/>
            <person name="Kobayashi G."/>
            <person name="Nagasaki K."/>
            <person name="Hano T."/>
            <person name="Tomaru Y."/>
        </authorList>
    </citation>
    <scope>NUCLEOTIDE SEQUENCE [LARGE SCALE GENOMIC DNA]</scope>
    <source>
        <strain evidence="6 7">NIES-3715</strain>
    </source>
</reference>
<evidence type="ECO:0000313" key="6">
    <source>
        <dbReference type="EMBL" id="GFH54680.1"/>
    </source>
</evidence>
<dbReference type="SUPFAM" id="SSF52833">
    <property type="entry name" value="Thioredoxin-like"/>
    <property type="match status" value="1"/>
</dbReference>
<feature type="region of interest" description="Disordered" evidence="3">
    <location>
        <begin position="38"/>
        <end position="58"/>
    </location>
</feature>
<evidence type="ECO:0000256" key="5">
    <source>
        <dbReference type="SAM" id="SignalP"/>
    </source>
</evidence>
<dbReference type="InterPro" id="IPR036249">
    <property type="entry name" value="Thioredoxin-like_sf"/>
</dbReference>
<keyword evidence="7" id="KW-1185">Reference proteome</keyword>
<feature type="signal peptide" evidence="5">
    <location>
        <begin position="1"/>
        <end position="24"/>
    </location>
</feature>
<gene>
    <name evidence="6" type="ORF">CTEN210_11156</name>
</gene>
<dbReference type="InterPro" id="IPR011893">
    <property type="entry name" value="Selenoprotein_Rdx-typ"/>
</dbReference>
<dbReference type="PANTHER" id="PTHR13544:SF0">
    <property type="entry name" value="THIOREDOXIN REDUCTASE-LIKE SELENOPROTEIN T"/>
    <property type="match status" value="1"/>
</dbReference>
<evidence type="ECO:0000313" key="7">
    <source>
        <dbReference type="Proteomes" id="UP001054902"/>
    </source>
</evidence>
<feature type="transmembrane region" description="Helical" evidence="4">
    <location>
        <begin position="68"/>
        <end position="89"/>
    </location>
</feature>
<feature type="transmembrane region" description="Helical" evidence="4">
    <location>
        <begin position="118"/>
        <end position="138"/>
    </location>
</feature>